<dbReference type="GO" id="GO:0005886">
    <property type="term" value="C:plasma membrane"/>
    <property type="evidence" value="ECO:0007669"/>
    <property type="project" value="UniProtKB-SubCell"/>
</dbReference>
<keyword evidence="7 8" id="KW-0472">Membrane</keyword>
<dbReference type="EMBL" id="RQVS01000002">
    <property type="protein sequence ID" value="RRJ88320.1"/>
    <property type="molecule type" value="Genomic_DNA"/>
</dbReference>
<dbReference type="AlphaFoldDB" id="A0A3P3W017"/>
<protein>
    <submittedName>
        <fullName evidence="10">ABC transporter permease subunit</fullName>
    </submittedName>
</protein>
<dbReference type="InterPro" id="IPR000515">
    <property type="entry name" value="MetI-like"/>
</dbReference>
<dbReference type="PANTHER" id="PTHR42929">
    <property type="entry name" value="INNER MEMBRANE ABC TRANSPORTER PERMEASE PROTEIN YDCU-RELATED-RELATED"/>
    <property type="match status" value="1"/>
</dbReference>
<dbReference type="RefSeq" id="WP_124969488.1">
    <property type="nucleotide sequence ID" value="NZ_RQVS01000002.1"/>
</dbReference>
<comment type="subcellular location">
    <subcellularLocation>
        <location evidence="1">Cell membrane</location>
        <topology evidence="1">Multi-pass membrane protein</topology>
    </subcellularLocation>
</comment>
<gene>
    <name evidence="10" type="ORF">EG850_02440</name>
</gene>
<evidence type="ECO:0000256" key="4">
    <source>
        <dbReference type="ARBA" id="ARBA00022475"/>
    </source>
</evidence>
<evidence type="ECO:0000256" key="2">
    <source>
        <dbReference type="ARBA" id="ARBA00007069"/>
    </source>
</evidence>
<keyword evidence="4" id="KW-1003">Cell membrane</keyword>
<evidence type="ECO:0000256" key="7">
    <source>
        <dbReference type="ARBA" id="ARBA00023136"/>
    </source>
</evidence>
<feature type="domain" description="ABC transmembrane type-1" evidence="9">
    <location>
        <begin position="66"/>
        <end position="279"/>
    </location>
</feature>
<evidence type="ECO:0000313" key="11">
    <source>
        <dbReference type="Proteomes" id="UP000274391"/>
    </source>
</evidence>
<reference evidence="10 11" key="1">
    <citation type="submission" date="2018-11" db="EMBL/GenBank/DDBJ databases">
        <title>YIM 102482-1 draft genome.</title>
        <authorList>
            <person name="Li G."/>
            <person name="Jiang Y."/>
        </authorList>
    </citation>
    <scope>NUCLEOTIDE SEQUENCE [LARGE SCALE GENOMIC DNA]</scope>
    <source>
        <strain evidence="10 11">YIM 102482-1</strain>
    </source>
</reference>
<evidence type="ECO:0000256" key="5">
    <source>
        <dbReference type="ARBA" id="ARBA00022692"/>
    </source>
</evidence>
<keyword evidence="11" id="KW-1185">Reference proteome</keyword>
<dbReference type="OrthoDB" id="8404154at2"/>
<proteinExistence type="inferred from homology"/>
<dbReference type="SUPFAM" id="SSF161098">
    <property type="entry name" value="MetI-like"/>
    <property type="match status" value="1"/>
</dbReference>
<keyword evidence="3" id="KW-0813">Transport</keyword>
<dbReference type="GO" id="GO:0055085">
    <property type="term" value="P:transmembrane transport"/>
    <property type="evidence" value="ECO:0007669"/>
    <property type="project" value="InterPro"/>
</dbReference>
<evidence type="ECO:0000256" key="8">
    <source>
        <dbReference type="SAM" id="Phobius"/>
    </source>
</evidence>
<evidence type="ECO:0000259" key="9">
    <source>
        <dbReference type="PROSITE" id="PS50928"/>
    </source>
</evidence>
<feature type="transmembrane region" description="Helical" evidence="8">
    <location>
        <begin position="12"/>
        <end position="38"/>
    </location>
</feature>
<keyword evidence="6 8" id="KW-1133">Transmembrane helix</keyword>
<keyword evidence="5 8" id="KW-0812">Transmembrane</keyword>
<dbReference type="PANTHER" id="PTHR42929:SF1">
    <property type="entry name" value="INNER MEMBRANE ABC TRANSPORTER PERMEASE PROTEIN YDCU-RELATED"/>
    <property type="match status" value="1"/>
</dbReference>
<evidence type="ECO:0000256" key="1">
    <source>
        <dbReference type="ARBA" id="ARBA00004651"/>
    </source>
</evidence>
<feature type="transmembrane region" description="Helical" evidence="8">
    <location>
        <begin position="258"/>
        <end position="280"/>
    </location>
</feature>
<name>A0A3P3W017_9MICO</name>
<feature type="transmembrane region" description="Helical" evidence="8">
    <location>
        <begin position="153"/>
        <end position="176"/>
    </location>
</feature>
<dbReference type="Gene3D" id="1.10.3720.10">
    <property type="entry name" value="MetI-like"/>
    <property type="match status" value="1"/>
</dbReference>
<feature type="transmembrane region" description="Helical" evidence="8">
    <location>
        <begin position="103"/>
        <end position="133"/>
    </location>
</feature>
<feature type="transmembrane region" description="Helical" evidence="8">
    <location>
        <begin position="70"/>
        <end position="91"/>
    </location>
</feature>
<evidence type="ECO:0000313" key="10">
    <source>
        <dbReference type="EMBL" id="RRJ88320.1"/>
    </source>
</evidence>
<evidence type="ECO:0000256" key="6">
    <source>
        <dbReference type="ARBA" id="ARBA00022989"/>
    </source>
</evidence>
<comment type="similarity">
    <text evidence="2">Belongs to the binding-protein-dependent transport system permease family. CysTW subfamily.</text>
</comment>
<evidence type="ECO:0000256" key="3">
    <source>
        <dbReference type="ARBA" id="ARBA00022448"/>
    </source>
</evidence>
<dbReference type="Proteomes" id="UP000274391">
    <property type="component" value="Unassembled WGS sequence"/>
</dbReference>
<dbReference type="PROSITE" id="PS50928">
    <property type="entry name" value="ABC_TM1"/>
    <property type="match status" value="1"/>
</dbReference>
<sequence>MTITSSKRRRALVNYLGAVPFFLYTGIFLLLPTVLVILGSVRSSRDGSFTLNGLALLFSSRTLGIFWNSFWISAVTAIAGAIIGALLAWAISNAPAHSASRRVFVAFNSVIAQFGGVMLAFAFIATLGINGALTLLLGAIGAPTPSPGFLSSLWGIAAVYLYFQVPLMVIVFLPAIDGLAPQWREANENLGGNSKTYWLRIAAPILAPSFLGSLLLLFANSFSAFATAAALISQQTIIVPMEIQSAFRNELDLTLDSYAQSLALGMIVVIAVVMTLYALIQRRAGRWLASS</sequence>
<organism evidence="10 11">
    <name type="scientific">Gulosibacter macacae</name>
    <dbReference type="NCBI Taxonomy" id="2488791"/>
    <lineage>
        <taxon>Bacteria</taxon>
        <taxon>Bacillati</taxon>
        <taxon>Actinomycetota</taxon>
        <taxon>Actinomycetes</taxon>
        <taxon>Micrococcales</taxon>
        <taxon>Microbacteriaceae</taxon>
        <taxon>Gulosibacter</taxon>
    </lineage>
</organism>
<feature type="transmembrane region" description="Helical" evidence="8">
    <location>
        <begin position="197"/>
        <end position="219"/>
    </location>
</feature>
<comment type="caution">
    <text evidence="10">The sequence shown here is derived from an EMBL/GenBank/DDBJ whole genome shotgun (WGS) entry which is preliminary data.</text>
</comment>
<dbReference type="InterPro" id="IPR035906">
    <property type="entry name" value="MetI-like_sf"/>
</dbReference>
<accession>A0A3P3W017</accession>